<accession>A0A6A4JFT0</accession>
<dbReference type="EMBL" id="WIXP02000009">
    <property type="protein sequence ID" value="KAF6205494.1"/>
    <property type="molecule type" value="Genomic_DNA"/>
</dbReference>
<reference evidence="1" key="1">
    <citation type="journal article" date="2021" name="Mol. Ecol. Resour.">
        <title>Apolygus lucorum genome provides insights into omnivorousness and mesophyll feeding.</title>
        <authorList>
            <person name="Liu Y."/>
            <person name="Liu H."/>
            <person name="Wang H."/>
            <person name="Huang T."/>
            <person name="Liu B."/>
            <person name="Yang B."/>
            <person name="Yin L."/>
            <person name="Li B."/>
            <person name="Zhang Y."/>
            <person name="Zhang S."/>
            <person name="Jiang F."/>
            <person name="Zhang X."/>
            <person name="Ren Y."/>
            <person name="Wang B."/>
            <person name="Wang S."/>
            <person name="Lu Y."/>
            <person name="Wu K."/>
            <person name="Fan W."/>
            <person name="Wang G."/>
        </authorList>
    </citation>
    <scope>NUCLEOTIDE SEQUENCE</scope>
    <source>
        <strain evidence="1">12Hb</strain>
    </source>
</reference>
<gene>
    <name evidence="1" type="ORF">GE061_019667</name>
</gene>
<evidence type="ECO:0000313" key="1">
    <source>
        <dbReference type="EMBL" id="KAF6205494.1"/>
    </source>
</evidence>
<proteinExistence type="predicted"/>
<comment type="caution">
    <text evidence="1">The sequence shown here is derived from an EMBL/GenBank/DDBJ whole genome shotgun (WGS) entry which is preliminary data.</text>
</comment>
<dbReference type="AlphaFoldDB" id="A0A6A4JFT0"/>
<evidence type="ECO:0000313" key="2">
    <source>
        <dbReference type="Proteomes" id="UP000466442"/>
    </source>
</evidence>
<dbReference type="Proteomes" id="UP000466442">
    <property type="component" value="Linkage Group LG9"/>
</dbReference>
<name>A0A6A4JFT0_APOLU</name>
<protein>
    <submittedName>
        <fullName evidence="1">Uncharacterized protein</fullName>
    </submittedName>
</protein>
<organism evidence="1 2">
    <name type="scientific">Apolygus lucorum</name>
    <name type="common">Small green plant bug</name>
    <name type="synonym">Lygocoris lucorum</name>
    <dbReference type="NCBI Taxonomy" id="248454"/>
    <lineage>
        <taxon>Eukaryota</taxon>
        <taxon>Metazoa</taxon>
        <taxon>Ecdysozoa</taxon>
        <taxon>Arthropoda</taxon>
        <taxon>Hexapoda</taxon>
        <taxon>Insecta</taxon>
        <taxon>Pterygota</taxon>
        <taxon>Neoptera</taxon>
        <taxon>Paraneoptera</taxon>
        <taxon>Hemiptera</taxon>
        <taxon>Heteroptera</taxon>
        <taxon>Panheteroptera</taxon>
        <taxon>Cimicomorpha</taxon>
        <taxon>Miridae</taxon>
        <taxon>Mirini</taxon>
        <taxon>Apolygus</taxon>
    </lineage>
</organism>
<sequence>MDRLRNSRLLKNACFRRENSSNRASAVCTTYEAMSYLPLAFTIFVIVLLYNSAIAAPYNSDDKLRGKEYAPQDVHLMSKKTLNNLIAGLIGLLLNLNPESKFQQRGLPYCVNDGF</sequence>
<keyword evidence="2" id="KW-1185">Reference proteome</keyword>